<sequence length="214" mass="25199">MSILIPIPTGVLQKKCKKKKNQNETKRNLNPCPLKWQPTVFVSKKRSISLEQIEGRRLKVLAICCTEWVGSRAAVKGEPQRSYRLKTNTSSILEKHKRKRERRGNKFIKIPCPIVKRGRWGWRKGYFVCEKERDPKETAAENTVDDESSDSVMELVFAVLLHRRVFRFTKELMLRVVKRTILHRCLLFYYLLVPFYQKEQALKMQIDDGADKTF</sequence>
<dbReference type="AlphaFoldDB" id="A0AAV4UM05"/>
<accession>A0AAV4UM05</accession>
<comment type="caution">
    <text evidence="1">The sequence shown here is derived from an EMBL/GenBank/DDBJ whole genome shotgun (WGS) entry which is preliminary data.</text>
</comment>
<organism evidence="1 2">
    <name type="scientific">Caerostris extrusa</name>
    <name type="common">Bark spider</name>
    <name type="synonym">Caerostris bankana</name>
    <dbReference type="NCBI Taxonomy" id="172846"/>
    <lineage>
        <taxon>Eukaryota</taxon>
        <taxon>Metazoa</taxon>
        <taxon>Ecdysozoa</taxon>
        <taxon>Arthropoda</taxon>
        <taxon>Chelicerata</taxon>
        <taxon>Arachnida</taxon>
        <taxon>Araneae</taxon>
        <taxon>Araneomorphae</taxon>
        <taxon>Entelegynae</taxon>
        <taxon>Araneoidea</taxon>
        <taxon>Araneidae</taxon>
        <taxon>Caerostris</taxon>
    </lineage>
</organism>
<evidence type="ECO:0000313" key="1">
    <source>
        <dbReference type="EMBL" id="GIY58767.1"/>
    </source>
</evidence>
<name>A0AAV4UM05_CAEEX</name>
<keyword evidence="2" id="KW-1185">Reference proteome</keyword>
<reference evidence="1 2" key="1">
    <citation type="submission" date="2021-06" db="EMBL/GenBank/DDBJ databases">
        <title>Caerostris extrusa draft genome.</title>
        <authorList>
            <person name="Kono N."/>
            <person name="Arakawa K."/>
        </authorList>
    </citation>
    <scope>NUCLEOTIDE SEQUENCE [LARGE SCALE GENOMIC DNA]</scope>
</reference>
<protein>
    <submittedName>
        <fullName evidence="1">Uncharacterized protein</fullName>
    </submittedName>
</protein>
<dbReference type="Proteomes" id="UP001054945">
    <property type="component" value="Unassembled WGS sequence"/>
</dbReference>
<proteinExistence type="predicted"/>
<dbReference type="EMBL" id="BPLR01013104">
    <property type="protein sequence ID" value="GIY58767.1"/>
    <property type="molecule type" value="Genomic_DNA"/>
</dbReference>
<gene>
    <name evidence="1" type="ORF">CEXT_169911</name>
</gene>
<evidence type="ECO:0000313" key="2">
    <source>
        <dbReference type="Proteomes" id="UP001054945"/>
    </source>
</evidence>